<accession>A0AAN5A0W6</accession>
<evidence type="ECO:0000313" key="5">
    <source>
        <dbReference type="Proteomes" id="UP000634647"/>
    </source>
</evidence>
<evidence type="ECO:0000313" key="2">
    <source>
        <dbReference type="EMBL" id="GHE05400.1"/>
    </source>
</evidence>
<comment type="caution">
    <text evidence="2">The sequence shown here is derived from an EMBL/GenBank/DDBJ whole genome shotgun (WGS) entry which is preliminary data.</text>
</comment>
<reference evidence="2" key="1">
    <citation type="journal article" date="2014" name="Int. J. Syst. Evol. Microbiol.">
        <title>Complete genome sequence of Corynebacterium casei LMG S-19264T (=DSM 44701T), isolated from a smear-ripened cheese.</title>
        <authorList>
            <consortium name="US DOE Joint Genome Institute (JGI-PGF)"/>
            <person name="Walter F."/>
            <person name="Albersmeier A."/>
            <person name="Kalinowski J."/>
            <person name="Ruckert C."/>
        </authorList>
    </citation>
    <scope>NUCLEOTIDE SEQUENCE</scope>
    <source>
        <strain evidence="2">CGMCC 1.10859</strain>
    </source>
</reference>
<reference evidence="2" key="3">
    <citation type="submission" date="2023-06" db="EMBL/GenBank/DDBJ databases">
        <authorList>
            <person name="Sun Q."/>
            <person name="Zhou Y."/>
        </authorList>
    </citation>
    <scope>NUCLEOTIDE SEQUENCE</scope>
    <source>
        <strain evidence="2">CGMCC 1.10859</strain>
    </source>
</reference>
<evidence type="ECO:0000256" key="1">
    <source>
        <dbReference type="SAM" id="SignalP"/>
    </source>
</evidence>
<evidence type="ECO:0000313" key="4">
    <source>
        <dbReference type="Proteomes" id="UP000199541"/>
    </source>
</evidence>
<feature type="chain" id="PRO_5042909347" description="Porin" evidence="1">
    <location>
        <begin position="21"/>
        <end position="416"/>
    </location>
</feature>
<dbReference type="AlphaFoldDB" id="A0AAN5A0W6"/>
<evidence type="ECO:0000313" key="3">
    <source>
        <dbReference type="EMBL" id="SDX72712.1"/>
    </source>
</evidence>
<evidence type="ECO:0008006" key="6">
    <source>
        <dbReference type="Google" id="ProtNLM"/>
    </source>
</evidence>
<dbReference type="Proteomes" id="UP000634647">
    <property type="component" value="Unassembled WGS sequence"/>
</dbReference>
<keyword evidence="4" id="KW-1185">Reference proteome</keyword>
<keyword evidence="1" id="KW-0732">Signal</keyword>
<gene>
    <name evidence="2" type="ORF">GCM10008024_35970</name>
    <name evidence="3" type="ORF">SAMN05444006_12649</name>
</gene>
<sequence length="416" mass="44125">MSRNSLAVLALSLATGLGLAAPARADNALHGRFELTGIGATSKAGSADAFLGARSRAGLHGDFRLTWEPHWGRWDFSLHYVLRGASGRDVALSRSKAALLPAPPPATLFDLSETLTDSGNRRLTQRIDRLSLGYSTPHFVFRIGRQALTWGAGQVFHPMDLVDPFAPNAVDTEYKPGVDMIYTQILFDDGSDLQAVAAPRRAVAGGPVSGNASTFALHYHRSIGAFGLSLLAARDRGDWTAGLGLSGPLGGATWNAEIVPTREAAGATRVSGLLNISGATTLAGRNATYYAEYFHNGFGVPGSGAALDSLPSDLTARLTRGQIFTVSRNYLAAGGAWDWTPLLTLSPSLIVNLDDRSFYVSAESKWSLSDNSMLLIGLQAPVGPHGTEFGGLPVSGTTAPYSAEPTTAFLQFRRYF</sequence>
<dbReference type="EMBL" id="FNOB01000026">
    <property type="protein sequence ID" value="SDX72712.1"/>
    <property type="molecule type" value="Genomic_DNA"/>
</dbReference>
<feature type="signal peptide" evidence="1">
    <location>
        <begin position="1"/>
        <end position="20"/>
    </location>
</feature>
<organism evidence="2 5">
    <name type="scientific">Allgaiera indica</name>
    <dbReference type="NCBI Taxonomy" id="765699"/>
    <lineage>
        <taxon>Bacteria</taxon>
        <taxon>Pseudomonadati</taxon>
        <taxon>Pseudomonadota</taxon>
        <taxon>Alphaproteobacteria</taxon>
        <taxon>Rhodobacterales</taxon>
        <taxon>Paracoccaceae</taxon>
        <taxon>Allgaiera</taxon>
    </lineage>
</organism>
<dbReference type="EMBL" id="BNAB01000024">
    <property type="protein sequence ID" value="GHE05400.1"/>
    <property type="molecule type" value="Genomic_DNA"/>
</dbReference>
<reference evidence="3 4" key="2">
    <citation type="submission" date="2016-10" db="EMBL/GenBank/DDBJ databases">
        <authorList>
            <person name="Varghese N."/>
            <person name="Submissions S."/>
        </authorList>
    </citation>
    <scope>NUCLEOTIDE SEQUENCE [LARGE SCALE GENOMIC DNA]</scope>
    <source>
        <strain evidence="3 4">DSM 24802</strain>
    </source>
</reference>
<dbReference type="RefSeq" id="WP_035838916.1">
    <property type="nucleotide sequence ID" value="NZ_BNAB01000024.1"/>
</dbReference>
<proteinExistence type="predicted"/>
<dbReference type="Proteomes" id="UP000199541">
    <property type="component" value="Unassembled WGS sequence"/>
</dbReference>
<name>A0AAN5A0W6_9RHOB</name>
<protein>
    <recommendedName>
        <fullName evidence="6">Porin</fullName>
    </recommendedName>
</protein>